<evidence type="ECO:0000313" key="2">
    <source>
        <dbReference type="Proteomes" id="UP000314294"/>
    </source>
</evidence>
<accession>A0A4Z2IIB7</accession>
<name>A0A4Z2IIB7_9TELE</name>
<dbReference type="Proteomes" id="UP000314294">
    <property type="component" value="Unassembled WGS sequence"/>
</dbReference>
<gene>
    <name evidence="1" type="ORF">EYF80_012285</name>
</gene>
<protein>
    <submittedName>
        <fullName evidence="1">Uncharacterized protein</fullName>
    </submittedName>
</protein>
<organism evidence="1 2">
    <name type="scientific">Liparis tanakae</name>
    <name type="common">Tanaka's snailfish</name>
    <dbReference type="NCBI Taxonomy" id="230148"/>
    <lineage>
        <taxon>Eukaryota</taxon>
        <taxon>Metazoa</taxon>
        <taxon>Chordata</taxon>
        <taxon>Craniata</taxon>
        <taxon>Vertebrata</taxon>
        <taxon>Euteleostomi</taxon>
        <taxon>Actinopterygii</taxon>
        <taxon>Neopterygii</taxon>
        <taxon>Teleostei</taxon>
        <taxon>Neoteleostei</taxon>
        <taxon>Acanthomorphata</taxon>
        <taxon>Eupercaria</taxon>
        <taxon>Perciformes</taxon>
        <taxon>Cottioidei</taxon>
        <taxon>Cottales</taxon>
        <taxon>Liparidae</taxon>
        <taxon>Liparis</taxon>
    </lineage>
</organism>
<dbReference type="AlphaFoldDB" id="A0A4Z2IIB7"/>
<sequence>MKLEKLNINSEIPNSRFNHQQQIAASSLSTNYCCCSWQQHSHLDSWAFLHFDSKVHGDKGCIHADGAEGGGVGVKGWEEMAGVNN</sequence>
<reference evidence="1 2" key="1">
    <citation type="submission" date="2019-03" db="EMBL/GenBank/DDBJ databases">
        <title>First draft genome of Liparis tanakae, snailfish: a comprehensive survey of snailfish specific genes.</title>
        <authorList>
            <person name="Kim W."/>
            <person name="Song I."/>
            <person name="Jeong J.-H."/>
            <person name="Kim D."/>
            <person name="Kim S."/>
            <person name="Ryu S."/>
            <person name="Song J.Y."/>
            <person name="Lee S.K."/>
        </authorList>
    </citation>
    <scope>NUCLEOTIDE SEQUENCE [LARGE SCALE GENOMIC DNA]</scope>
    <source>
        <tissue evidence="1">Muscle</tissue>
    </source>
</reference>
<dbReference type="EMBL" id="SRLO01000082">
    <property type="protein sequence ID" value="TNN77471.1"/>
    <property type="molecule type" value="Genomic_DNA"/>
</dbReference>
<keyword evidence="2" id="KW-1185">Reference proteome</keyword>
<comment type="caution">
    <text evidence="1">The sequence shown here is derived from an EMBL/GenBank/DDBJ whole genome shotgun (WGS) entry which is preliminary data.</text>
</comment>
<proteinExistence type="predicted"/>
<evidence type="ECO:0000313" key="1">
    <source>
        <dbReference type="EMBL" id="TNN77471.1"/>
    </source>
</evidence>